<dbReference type="PANTHER" id="PTHR21152:SF40">
    <property type="entry name" value="ALANINE--GLYOXYLATE AMINOTRANSFERASE"/>
    <property type="match status" value="1"/>
</dbReference>
<comment type="cofactor">
    <cofactor evidence="1">
        <name>pyridoxal 5'-phosphate</name>
        <dbReference type="ChEBI" id="CHEBI:597326"/>
    </cofactor>
</comment>
<evidence type="ECO:0000313" key="4">
    <source>
        <dbReference type="EMBL" id="MBC3794730.1"/>
    </source>
</evidence>
<keyword evidence="2" id="KW-0663">Pyridoxal phosphate</keyword>
<proteinExistence type="predicted"/>
<dbReference type="InterPro" id="IPR015424">
    <property type="entry name" value="PyrdxlP-dep_Trfase"/>
</dbReference>
<keyword evidence="4" id="KW-0032">Aminotransferase</keyword>
<gene>
    <name evidence="4" type="ORF">FH603_5262</name>
</gene>
<dbReference type="Gene3D" id="3.40.640.10">
    <property type="entry name" value="Type I PLP-dependent aspartate aminotransferase-like (Major domain)"/>
    <property type="match status" value="1"/>
</dbReference>
<dbReference type="SUPFAM" id="SSF53383">
    <property type="entry name" value="PLP-dependent transferases"/>
    <property type="match status" value="1"/>
</dbReference>
<comment type="caution">
    <text evidence="4">The sequence shown here is derived from an EMBL/GenBank/DDBJ whole genome shotgun (WGS) entry which is preliminary data.</text>
</comment>
<keyword evidence="5" id="KW-1185">Reference proteome</keyword>
<dbReference type="Gene3D" id="3.90.1150.10">
    <property type="entry name" value="Aspartate Aminotransferase, domain 1"/>
    <property type="match status" value="1"/>
</dbReference>
<dbReference type="Proteomes" id="UP000700732">
    <property type="component" value="Unassembled WGS sequence"/>
</dbReference>
<organism evidence="4 5">
    <name type="scientific">Spirosoma utsteinense</name>
    <dbReference type="NCBI Taxonomy" id="2585773"/>
    <lineage>
        <taxon>Bacteria</taxon>
        <taxon>Pseudomonadati</taxon>
        <taxon>Bacteroidota</taxon>
        <taxon>Cytophagia</taxon>
        <taxon>Cytophagales</taxon>
        <taxon>Cytophagaceae</taxon>
        <taxon>Spirosoma</taxon>
    </lineage>
</organism>
<name>A0ABR6WDV6_9BACT</name>
<dbReference type="RefSeq" id="WP_186741517.1">
    <property type="nucleotide sequence ID" value="NZ_VFIA01000056.1"/>
</dbReference>
<dbReference type="GO" id="GO:0008483">
    <property type="term" value="F:transaminase activity"/>
    <property type="evidence" value="ECO:0007669"/>
    <property type="project" value="UniProtKB-KW"/>
</dbReference>
<protein>
    <submittedName>
        <fullName evidence="4">Phosphoserine aminotransferase</fullName>
    </submittedName>
</protein>
<dbReference type="InterPro" id="IPR015422">
    <property type="entry name" value="PyrdxlP-dep_Trfase_small"/>
</dbReference>
<evidence type="ECO:0000256" key="1">
    <source>
        <dbReference type="ARBA" id="ARBA00001933"/>
    </source>
</evidence>
<dbReference type="Pfam" id="PF00266">
    <property type="entry name" value="Aminotran_5"/>
    <property type="match status" value="1"/>
</dbReference>
<keyword evidence="4" id="KW-0808">Transferase</keyword>
<dbReference type="PANTHER" id="PTHR21152">
    <property type="entry name" value="AMINOTRANSFERASE CLASS V"/>
    <property type="match status" value="1"/>
</dbReference>
<dbReference type="InterPro" id="IPR000192">
    <property type="entry name" value="Aminotrans_V_dom"/>
</dbReference>
<dbReference type="InterPro" id="IPR015421">
    <property type="entry name" value="PyrdxlP-dep_Trfase_major"/>
</dbReference>
<accession>A0ABR6WDV6</accession>
<evidence type="ECO:0000313" key="5">
    <source>
        <dbReference type="Proteomes" id="UP000700732"/>
    </source>
</evidence>
<feature type="domain" description="Aminotransferase class V" evidence="3">
    <location>
        <begin position="109"/>
        <end position="255"/>
    </location>
</feature>
<dbReference type="EMBL" id="VFIA01000056">
    <property type="protein sequence ID" value="MBC3794730.1"/>
    <property type="molecule type" value="Genomic_DNA"/>
</dbReference>
<sequence>MITFYPGPSKVYPQVADYAAEAVRSGIVSLNHRSPGFMDVVKEAIRLLHEKLAIPADYHIAFVSSATECWEIVAQSLTAETSLHPYAGAFGKKWAEYAYRIKPPVNLSEADVLCLVQNETSNGTQVSPASLTQFRREFSGIIAVDAVSSMAGIAYDWTLADVWFASVQKCFGLPAGLAVLIYSPNALRQAEAIGENEHYNSLLFIHENFAKFQTPYTPNGLGIYLLMRVLDQVPPIAEVDTLTRKRAADWYACINDWAGTPAGAGFKLLVDEVSVRSDTVIAIEGSEAQIKAIKTAAQQAGILLGNGYGDWKNTTFRIANFPAITDPEIDQLRQFLRDFR</sequence>
<evidence type="ECO:0000259" key="3">
    <source>
        <dbReference type="Pfam" id="PF00266"/>
    </source>
</evidence>
<evidence type="ECO:0000256" key="2">
    <source>
        <dbReference type="ARBA" id="ARBA00022898"/>
    </source>
</evidence>
<reference evidence="4 5" key="1">
    <citation type="submission" date="2019-06" db="EMBL/GenBank/DDBJ databases">
        <title>Spirosoma utsteinense sp. nov. isolated from Antarctic ice-free soils.</title>
        <authorList>
            <person name="Tahon G."/>
        </authorList>
    </citation>
    <scope>NUCLEOTIDE SEQUENCE [LARGE SCALE GENOMIC DNA]</scope>
    <source>
        <strain evidence="4 5">LMG 31447</strain>
    </source>
</reference>